<dbReference type="Gene3D" id="3.40.50.300">
    <property type="entry name" value="P-loop containing nucleotide triphosphate hydrolases"/>
    <property type="match status" value="1"/>
</dbReference>
<keyword evidence="2" id="KW-1185">Reference proteome</keyword>
<dbReference type="InterPro" id="IPR027417">
    <property type="entry name" value="P-loop_NTPase"/>
</dbReference>
<name>A0ABT4QEV2_9BACL</name>
<dbReference type="SUPFAM" id="SSF52540">
    <property type="entry name" value="P-loop containing nucleoside triphosphate hydrolases"/>
    <property type="match status" value="1"/>
</dbReference>
<organism evidence="1 2">
    <name type="scientific">Paenibacillus gyeongsangnamensis</name>
    <dbReference type="NCBI Taxonomy" id="3388067"/>
    <lineage>
        <taxon>Bacteria</taxon>
        <taxon>Bacillati</taxon>
        <taxon>Bacillota</taxon>
        <taxon>Bacilli</taxon>
        <taxon>Bacillales</taxon>
        <taxon>Paenibacillaceae</taxon>
        <taxon>Paenibacillus</taxon>
    </lineage>
</organism>
<evidence type="ECO:0008006" key="3">
    <source>
        <dbReference type="Google" id="ProtNLM"/>
    </source>
</evidence>
<dbReference type="EMBL" id="JAQAGZ010000017">
    <property type="protein sequence ID" value="MCZ8515386.1"/>
    <property type="molecule type" value="Genomic_DNA"/>
</dbReference>
<gene>
    <name evidence="1" type="ORF">O9H85_23835</name>
</gene>
<reference evidence="1 2" key="1">
    <citation type="submission" date="2022-12" db="EMBL/GenBank/DDBJ databases">
        <title>Draft genome sequence of Paenibacillus sp. dW9.</title>
        <authorList>
            <person name="Choi E.-W."/>
            <person name="Kim D.-U."/>
        </authorList>
    </citation>
    <scope>NUCLEOTIDE SEQUENCE [LARGE SCALE GENOMIC DNA]</scope>
    <source>
        <strain evidence="2">dW9</strain>
    </source>
</reference>
<evidence type="ECO:0000313" key="2">
    <source>
        <dbReference type="Proteomes" id="UP001527882"/>
    </source>
</evidence>
<dbReference type="Proteomes" id="UP001527882">
    <property type="component" value="Unassembled WGS sequence"/>
</dbReference>
<sequence>MGNLKEALLIERSRLFVGRQAEIAYVNKWLSKPNAPTEAVFVSGMGGIGKSALLLKFLDMAQDAGAQCLWLDSRVCKDSPSGFLDVVHSLLMKHTVSESAFKDPMTEIMEMIASRRTVLCIDNYEALNSIEGWLREVFLPELPATEAFIVLAGRQPLSLEWQNDIAWRSRLRIMHLEPLSRMEMWNYYSNLGLEDTEAIETLIQDTHGHPLAMALAAENVNRTERSEKSGAWPVSRVVSAQLLREVVSPDFHEILDLLTILPQANQDTLNRLLSAPLKITQLHQLSQLSFIRPTMEGFALHDVAREHLLSDFQSREPERFQTLRRRIVEDSCTLFRTVKPHEKNGIAAALLSICKDALPNGFYGNNVPASFDMYRKVDLPYLHKLLVEERAQQAISLESEEKAHQLLDELAERFPESIRVFRSNEDIPIMFHAGLLLYQDTFSFLQAYIPSVLEACFPDEAGRISLLRHEEAETYYHFLGGVAADDLNYTPKQLFELMFTDGFSRIVSMGTRLTLTTNSDNLKAKFQSLGFQTRWLRHLPSDHPAHGDTVLELDLRTRDFGAWVVSFLDASAVEHRPVPSDAMLQPEDLKAALLVLDDPDALGRTAVARWLNRSGSEVQSMLSGLLRSAQPPSPLSRRNQNLLHLLHAHPSLSPDAAASRLHVSRATYYRHLSETMDKTITLLGRYRN</sequence>
<protein>
    <recommendedName>
        <fullName evidence="3">ATP-binding protein</fullName>
    </recommendedName>
</protein>
<evidence type="ECO:0000313" key="1">
    <source>
        <dbReference type="EMBL" id="MCZ8515386.1"/>
    </source>
</evidence>
<accession>A0ABT4QEV2</accession>
<dbReference type="RefSeq" id="WP_269883916.1">
    <property type="nucleotide sequence ID" value="NZ_JAQAGZ010000017.1"/>
</dbReference>
<comment type="caution">
    <text evidence="1">The sequence shown here is derived from an EMBL/GenBank/DDBJ whole genome shotgun (WGS) entry which is preliminary data.</text>
</comment>
<proteinExistence type="predicted"/>